<dbReference type="PANTHER" id="PTHR34075:SF5">
    <property type="entry name" value="BLR3430 PROTEIN"/>
    <property type="match status" value="1"/>
</dbReference>
<name>A0A381NAI9_9ZZZZ</name>
<dbReference type="Pfam" id="PF12172">
    <property type="entry name" value="zf-ChsH2"/>
    <property type="match status" value="1"/>
</dbReference>
<organism evidence="3">
    <name type="scientific">marine metagenome</name>
    <dbReference type="NCBI Taxonomy" id="408172"/>
    <lineage>
        <taxon>unclassified sequences</taxon>
        <taxon>metagenomes</taxon>
        <taxon>ecological metagenomes</taxon>
    </lineage>
</organism>
<dbReference type="PANTHER" id="PTHR34075">
    <property type="entry name" value="BLR3430 PROTEIN"/>
    <property type="match status" value="1"/>
</dbReference>
<evidence type="ECO:0000313" key="3">
    <source>
        <dbReference type="EMBL" id="SUZ51612.1"/>
    </source>
</evidence>
<dbReference type="SUPFAM" id="SSF50249">
    <property type="entry name" value="Nucleic acid-binding proteins"/>
    <property type="match status" value="1"/>
</dbReference>
<gene>
    <name evidence="3" type="ORF">METZ01_LOCUS4466</name>
</gene>
<accession>A0A381NAI9</accession>
<dbReference type="InterPro" id="IPR012340">
    <property type="entry name" value="NA-bd_OB-fold"/>
</dbReference>
<dbReference type="InterPro" id="IPR052513">
    <property type="entry name" value="Thioester_dehydratase-like"/>
</dbReference>
<dbReference type="Gene3D" id="6.10.30.10">
    <property type="match status" value="1"/>
</dbReference>
<protein>
    <recommendedName>
        <fullName evidence="4">DUF35 domain-containing protein</fullName>
    </recommendedName>
</protein>
<feature type="domain" description="ChsH2 C-terminal OB-fold" evidence="1">
    <location>
        <begin position="51"/>
        <end position="121"/>
    </location>
</feature>
<evidence type="ECO:0008006" key="4">
    <source>
        <dbReference type="Google" id="ProtNLM"/>
    </source>
</evidence>
<evidence type="ECO:0000259" key="2">
    <source>
        <dbReference type="Pfam" id="PF12172"/>
    </source>
</evidence>
<dbReference type="InterPro" id="IPR002878">
    <property type="entry name" value="ChsH2_C"/>
</dbReference>
<dbReference type="InterPro" id="IPR022002">
    <property type="entry name" value="ChsH2_Znr"/>
</dbReference>
<evidence type="ECO:0000259" key="1">
    <source>
        <dbReference type="Pfam" id="PF01796"/>
    </source>
</evidence>
<reference evidence="3" key="1">
    <citation type="submission" date="2018-05" db="EMBL/GenBank/DDBJ databases">
        <authorList>
            <person name="Lanie J.A."/>
            <person name="Ng W.-L."/>
            <person name="Kazmierczak K.M."/>
            <person name="Andrzejewski T.M."/>
            <person name="Davidsen T.M."/>
            <person name="Wayne K.J."/>
            <person name="Tettelin H."/>
            <person name="Glass J.I."/>
            <person name="Rusch D."/>
            <person name="Podicherti R."/>
            <person name="Tsui H.-C.T."/>
            <person name="Winkler M.E."/>
        </authorList>
    </citation>
    <scope>NUCLEOTIDE SEQUENCE</scope>
</reference>
<sequence>MRKQVPVQDGLFSGSAETVRLIGGRCIDCQNHVFPYQTGCPKCSGTEVEQVELGAEGELWTWTIQGYPPKAPPYVGDAEEHDFEPFGVGYVELPDELRVEARLTENDPSRLRIGMPMKLVLVPLTINDLDEEVVTFAFAPKDASNE</sequence>
<dbReference type="AlphaFoldDB" id="A0A381NAI9"/>
<dbReference type="EMBL" id="UINC01000230">
    <property type="protein sequence ID" value="SUZ51612.1"/>
    <property type="molecule type" value="Genomic_DNA"/>
</dbReference>
<proteinExistence type="predicted"/>
<feature type="domain" description="ChsH2 rubredoxin-like zinc ribbon" evidence="2">
    <location>
        <begin position="20"/>
        <end position="49"/>
    </location>
</feature>
<dbReference type="Pfam" id="PF01796">
    <property type="entry name" value="OB_ChsH2_C"/>
    <property type="match status" value="1"/>
</dbReference>